<comment type="subcellular location">
    <subcellularLocation>
        <location evidence="1">Membrane</location>
    </subcellularLocation>
</comment>
<dbReference type="Proteomes" id="UP000077202">
    <property type="component" value="Unassembled WGS sequence"/>
</dbReference>
<feature type="region of interest" description="Disordered" evidence="8">
    <location>
        <begin position="285"/>
        <end position="308"/>
    </location>
</feature>
<dbReference type="InterPro" id="IPR002123">
    <property type="entry name" value="Plipid/glycerol_acylTrfase"/>
</dbReference>
<comment type="caution">
    <text evidence="10">The sequence shown here is derived from an EMBL/GenBank/DDBJ whole genome shotgun (WGS) entry which is preliminary data.</text>
</comment>
<dbReference type="SMART" id="SM00563">
    <property type="entry name" value="PlsC"/>
    <property type="match status" value="1"/>
</dbReference>
<evidence type="ECO:0000259" key="9">
    <source>
        <dbReference type="SMART" id="SM00563"/>
    </source>
</evidence>
<dbReference type="GO" id="GO:0016020">
    <property type="term" value="C:membrane"/>
    <property type="evidence" value="ECO:0007669"/>
    <property type="project" value="UniProtKB-SubCell"/>
</dbReference>
<dbReference type="SUPFAM" id="SSF69593">
    <property type="entry name" value="Glycerol-3-phosphate (1)-acyltransferase"/>
    <property type="match status" value="1"/>
</dbReference>
<gene>
    <name evidence="10" type="ORF">AXG93_3037s1080</name>
</gene>
<dbReference type="AlphaFoldDB" id="A0A176WN64"/>
<evidence type="ECO:0000256" key="4">
    <source>
        <dbReference type="ARBA" id="ARBA00023098"/>
    </source>
</evidence>
<dbReference type="PANTHER" id="PTHR12497:SF5">
    <property type="entry name" value="N-ACYLPHOSPHATIDYLETHANOLAMINE SYNTHASE"/>
    <property type="match status" value="1"/>
</dbReference>
<name>A0A176WN64_MARPO</name>
<dbReference type="EMBL" id="LVLJ01000477">
    <property type="protein sequence ID" value="OAE33885.1"/>
    <property type="molecule type" value="Genomic_DNA"/>
</dbReference>
<keyword evidence="5" id="KW-0472">Membrane</keyword>
<dbReference type="GO" id="GO:0008374">
    <property type="term" value="F:O-acyltransferase activity"/>
    <property type="evidence" value="ECO:0007669"/>
    <property type="project" value="TreeGrafter"/>
</dbReference>
<keyword evidence="6" id="KW-0012">Acyltransferase</keyword>
<evidence type="ECO:0000313" key="11">
    <source>
        <dbReference type="Proteomes" id="UP000077202"/>
    </source>
</evidence>
<dbReference type="CDD" id="cd07989">
    <property type="entry name" value="LPLAT_AGPAT-like"/>
    <property type="match status" value="1"/>
</dbReference>
<reference evidence="10" key="1">
    <citation type="submission" date="2016-03" db="EMBL/GenBank/DDBJ databases">
        <title>Mechanisms controlling the formation of the plant cell surface in tip-growing cells are functionally conserved among land plants.</title>
        <authorList>
            <person name="Honkanen S."/>
            <person name="Jones V.A."/>
            <person name="Morieri G."/>
            <person name="Champion C."/>
            <person name="Hetherington A.J."/>
            <person name="Kelly S."/>
            <person name="Saint-Marcoux D."/>
            <person name="Proust H."/>
            <person name="Prescott H."/>
            <person name="Dolan L."/>
        </authorList>
    </citation>
    <scope>NUCLEOTIDE SEQUENCE [LARGE SCALE GENOMIC DNA]</scope>
    <source>
        <tissue evidence="10">Whole gametophyte</tissue>
    </source>
</reference>
<feature type="domain" description="Phospholipid/glycerol acyltransferase" evidence="9">
    <location>
        <begin position="85"/>
        <end position="221"/>
    </location>
</feature>
<dbReference type="GO" id="GO:0006644">
    <property type="term" value="P:phospholipid metabolic process"/>
    <property type="evidence" value="ECO:0007669"/>
    <property type="project" value="InterPro"/>
</dbReference>
<keyword evidence="11" id="KW-1185">Reference proteome</keyword>
<evidence type="ECO:0000313" key="10">
    <source>
        <dbReference type="EMBL" id="OAE33885.1"/>
    </source>
</evidence>
<keyword evidence="3" id="KW-0808">Transferase</keyword>
<protein>
    <recommendedName>
        <fullName evidence="7">Tafazzin family protein</fullName>
    </recommendedName>
</protein>
<dbReference type="PANTHER" id="PTHR12497">
    <property type="entry name" value="TAZ PROTEIN TAFAZZIN"/>
    <property type="match status" value="1"/>
</dbReference>
<evidence type="ECO:0000256" key="5">
    <source>
        <dbReference type="ARBA" id="ARBA00023136"/>
    </source>
</evidence>
<accession>A0A176WN64</accession>
<dbReference type="PRINTS" id="PR00979">
    <property type="entry name" value="TAFAZZIN"/>
</dbReference>
<comment type="similarity">
    <text evidence="2 7">Belongs to the taffazin family.</text>
</comment>
<organism evidence="10 11">
    <name type="scientific">Marchantia polymorpha subsp. ruderalis</name>
    <dbReference type="NCBI Taxonomy" id="1480154"/>
    <lineage>
        <taxon>Eukaryota</taxon>
        <taxon>Viridiplantae</taxon>
        <taxon>Streptophyta</taxon>
        <taxon>Embryophyta</taxon>
        <taxon>Marchantiophyta</taxon>
        <taxon>Marchantiopsida</taxon>
        <taxon>Marchantiidae</taxon>
        <taxon>Marchantiales</taxon>
        <taxon>Marchantiaceae</taxon>
        <taxon>Marchantia</taxon>
    </lineage>
</organism>
<evidence type="ECO:0000256" key="3">
    <source>
        <dbReference type="ARBA" id="ARBA00022679"/>
    </source>
</evidence>
<evidence type="ECO:0000256" key="6">
    <source>
        <dbReference type="ARBA" id="ARBA00023315"/>
    </source>
</evidence>
<keyword evidence="4" id="KW-0443">Lipid metabolism</keyword>
<dbReference type="Pfam" id="PF01553">
    <property type="entry name" value="Acyltransferase"/>
    <property type="match status" value="1"/>
</dbReference>
<evidence type="ECO:0000256" key="8">
    <source>
        <dbReference type="SAM" id="MobiDB-lite"/>
    </source>
</evidence>
<proteinExistence type="inferred from homology"/>
<evidence type="ECO:0000256" key="7">
    <source>
        <dbReference type="RuleBase" id="RU365062"/>
    </source>
</evidence>
<sequence>MEVDTGKKVCWNAAATKACQEVTKSSQLLRSASKTSHAGGIQRRLVLSTVGAFARLFTSVLNRTTVYNKDTLLDLVQSRPSDTPLVTVSNHMSTVGLRSVPVSMYRLDDPLMWGMKGLPITDPKLSRWTLTAEDICFTNPIFSYFFRLGKCLPVRRGAGIHQPYMDEALDVINRGDWLHTFPEGKLSQEEGPMRRLKWGTASLIARASVQPIVLPIAHSGYEKVPKVWPSSVTTVLPENYMFGRRPLLPLPMKRITIVVGEPMVFDIPQLKLIAKSVVSRGASETRSSVPHLSGAGRAGSREGTNSVDFSSPHFDDVLKERFVGESSAILEEKVQRWMYSHMSENLRCLLQDLALKAKVLNAEQG</sequence>
<dbReference type="InterPro" id="IPR000872">
    <property type="entry name" value="Tafazzin"/>
</dbReference>
<evidence type="ECO:0000256" key="1">
    <source>
        <dbReference type="ARBA" id="ARBA00004370"/>
    </source>
</evidence>
<evidence type="ECO:0000256" key="2">
    <source>
        <dbReference type="ARBA" id="ARBA00010524"/>
    </source>
</evidence>